<dbReference type="CDD" id="cd07581">
    <property type="entry name" value="nitrilase_3"/>
    <property type="match status" value="1"/>
</dbReference>
<evidence type="ECO:0000259" key="2">
    <source>
        <dbReference type="PROSITE" id="PS50263"/>
    </source>
</evidence>
<keyword evidence="3" id="KW-0378">Hydrolase</keyword>
<dbReference type="PANTHER" id="PTHR23088">
    <property type="entry name" value="NITRILASE-RELATED"/>
    <property type="match status" value="1"/>
</dbReference>
<name>A0A3N1GAM2_9ACTN</name>
<dbReference type="SUPFAM" id="SSF56317">
    <property type="entry name" value="Carbon-nitrogen hydrolase"/>
    <property type="match status" value="1"/>
</dbReference>
<dbReference type="PROSITE" id="PS01227">
    <property type="entry name" value="UPF0012"/>
    <property type="match status" value="1"/>
</dbReference>
<dbReference type="InParanoid" id="A0A3N1GAM2"/>
<keyword evidence="4" id="KW-1185">Reference proteome</keyword>
<comment type="caution">
    <text evidence="3">The sequence shown here is derived from an EMBL/GenBank/DDBJ whole genome shotgun (WGS) entry which is preliminary data.</text>
</comment>
<dbReference type="EMBL" id="RJKN01000007">
    <property type="protein sequence ID" value="ROP27293.1"/>
    <property type="molecule type" value="Genomic_DNA"/>
</dbReference>
<dbReference type="GO" id="GO:0016787">
    <property type="term" value="F:hydrolase activity"/>
    <property type="evidence" value="ECO:0007669"/>
    <property type="project" value="UniProtKB-KW"/>
</dbReference>
<protein>
    <submittedName>
        <fullName evidence="3">Putative amidohydrolase</fullName>
    </submittedName>
</protein>
<evidence type="ECO:0000313" key="3">
    <source>
        <dbReference type="EMBL" id="ROP27293.1"/>
    </source>
</evidence>
<dbReference type="AlphaFoldDB" id="A0A3N1GAM2"/>
<reference evidence="3 4" key="1">
    <citation type="journal article" date="2015" name="Stand. Genomic Sci.">
        <title>Genomic Encyclopedia of Bacterial and Archaeal Type Strains, Phase III: the genomes of soil and plant-associated and newly described type strains.</title>
        <authorList>
            <person name="Whitman W.B."/>
            <person name="Woyke T."/>
            <person name="Klenk H.P."/>
            <person name="Zhou Y."/>
            <person name="Lilburn T.G."/>
            <person name="Beck B.J."/>
            <person name="De Vos P."/>
            <person name="Vandamme P."/>
            <person name="Eisen J.A."/>
            <person name="Garrity G."/>
            <person name="Hugenholtz P."/>
            <person name="Kyrpides N.C."/>
        </authorList>
    </citation>
    <scope>NUCLEOTIDE SEQUENCE [LARGE SCALE GENOMIC DNA]</scope>
    <source>
        <strain evidence="3 4">CECT 7306</strain>
    </source>
</reference>
<proteinExistence type="inferred from homology"/>
<dbReference type="Proteomes" id="UP000276232">
    <property type="component" value="Unassembled WGS sequence"/>
</dbReference>
<dbReference type="RefSeq" id="WP_123380869.1">
    <property type="nucleotide sequence ID" value="NZ_RJKN01000007.1"/>
</dbReference>
<accession>A0A3N1GAM2</accession>
<dbReference type="FunCoup" id="A0A3N1GAM2">
    <property type="interactions" value="309"/>
</dbReference>
<feature type="domain" description="CN hydrolase" evidence="2">
    <location>
        <begin position="1"/>
        <end position="245"/>
    </location>
</feature>
<evidence type="ECO:0000256" key="1">
    <source>
        <dbReference type="ARBA" id="ARBA00010613"/>
    </source>
</evidence>
<gene>
    <name evidence="3" type="ORF">EDC03_2818</name>
</gene>
<dbReference type="PANTHER" id="PTHR23088:SF27">
    <property type="entry name" value="DEAMINATED GLUTATHIONE AMIDASE"/>
    <property type="match status" value="1"/>
</dbReference>
<sequence>MRAALVQMTSTDDPAANLRLVEERVTAAAERGATLVVLPEAVLRAFGGGSLAEVAEPLDGPWATAVTALARRLGVTVVVGTFTPAAGEGDARVRNTLLVTGPGGTTSYDKTHLFDAFGYAESDGVQPGSGVVVADVDGEPVGLATCYDVRFPALFTAAADRGARLVVVCASWGAGPGKVEQWELLVRARALDSTSVVVAVGQADAGGPVGAAPTGVGHSLVVSPLGEVLHRLGAEEDTLVVDLDLDAVDDARRVLPVLANRRRDLGV</sequence>
<comment type="similarity">
    <text evidence="1">Belongs to the carbon-nitrogen hydrolase superfamily. NIT1/NIT2 family.</text>
</comment>
<dbReference type="PROSITE" id="PS50263">
    <property type="entry name" value="CN_HYDROLASE"/>
    <property type="match status" value="1"/>
</dbReference>
<dbReference type="InterPro" id="IPR036526">
    <property type="entry name" value="C-N_Hydrolase_sf"/>
</dbReference>
<dbReference type="Gene3D" id="3.60.110.10">
    <property type="entry name" value="Carbon-nitrogen hydrolase"/>
    <property type="match status" value="1"/>
</dbReference>
<dbReference type="Pfam" id="PF00795">
    <property type="entry name" value="CN_hydrolase"/>
    <property type="match status" value="1"/>
</dbReference>
<organism evidence="3 4">
    <name type="scientific">Pseudokineococcus lusitanus</name>
    <dbReference type="NCBI Taxonomy" id="763993"/>
    <lineage>
        <taxon>Bacteria</taxon>
        <taxon>Bacillati</taxon>
        <taxon>Actinomycetota</taxon>
        <taxon>Actinomycetes</taxon>
        <taxon>Kineosporiales</taxon>
        <taxon>Kineosporiaceae</taxon>
        <taxon>Pseudokineococcus</taxon>
    </lineage>
</organism>
<dbReference type="InterPro" id="IPR001110">
    <property type="entry name" value="UPF0012_CS"/>
</dbReference>
<dbReference type="OrthoDB" id="9811121at2"/>
<dbReference type="InterPro" id="IPR003010">
    <property type="entry name" value="C-N_Hydrolase"/>
</dbReference>
<evidence type="ECO:0000313" key="4">
    <source>
        <dbReference type="Proteomes" id="UP000276232"/>
    </source>
</evidence>